<evidence type="ECO:0000313" key="7">
    <source>
        <dbReference type="EMBL" id="ADU65335.1"/>
    </source>
</evidence>
<dbReference type="InterPro" id="IPR011701">
    <property type="entry name" value="MFS"/>
</dbReference>
<dbReference type="Proteomes" id="UP000002572">
    <property type="component" value="Chromosome"/>
</dbReference>
<dbReference type="HOGENOM" id="CLU_048252_1_0_0"/>
<feature type="transmembrane region" description="Helical" evidence="5">
    <location>
        <begin position="366"/>
        <end position="390"/>
    </location>
</feature>
<dbReference type="Pfam" id="PF07690">
    <property type="entry name" value="MFS_1"/>
    <property type="match status" value="1"/>
</dbReference>
<dbReference type="InterPro" id="IPR036259">
    <property type="entry name" value="MFS_trans_sf"/>
</dbReference>
<dbReference type="PANTHER" id="PTHR23526:SF1">
    <property type="entry name" value="MAJOR FACILITATOR SUPERFAMILY MFS_1"/>
    <property type="match status" value="1"/>
</dbReference>
<sequence length="419" mass="46040">MSTPASAHLSRTSAHGVDHPSSHRKNLVHGFCISLATTIAEPSTVLPLIVHHFSSSHILVGLFASLLRGGAVVVQMFAAFYSQSLPRVMPYQRIVYLVRFLSWFGIGLALYIFGDDWPVASLWALGIGLFLFSFSAGFGSIYYREILGKIFSHRFLGKTMAQRQFLAAFGAVLSGAVAGWVLQHFEPPASYAWLFMVSSGFLVVAYLVFLTVDEPVKRNVAAREDSFGLFLRHCAEILRDDRALRQQIVVITLSYSYLLAMPFIILQANQTIALSGWLIGGYVSVQMMGAMAGNVVWGQLASRGRNRAVVTLSFSVMIAAFLLVWKSQSALSYGFVFFLLGAGMDGMRLVANNLIIIIAPEAKRPVYIALQFNITSLGLFFAIPGGLILSNFGYDVLYLCTLGALLTGLLCARRLQDHR</sequence>
<dbReference type="PROSITE" id="PS50850">
    <property type="entry name" value="MFS"/>
    <property type="match status" value="1"/>
</dbReference>
<feature type="transmembrane region" description="Helical" evidence="5">
    <location>
        <begin position="274"/>
        <end position="296"/>
    </location>
</feature>
<feature type="transmembrane region" description="Helical" evidence="5">
    <location>
        <begin position="308"/>
        <end position="325"/>
    </location>
</feature>
<accession>E6W103</accession>
<dbReference type="EMBL" id="CP002432">
    <property type="protein sequence ID" value="ADU65335.1"/>
    <property type="molecule type" value="Genomic_DNA"/>
</dbReference>
<dbReference type="eggNOG" id="COG2814">
    <property type="taxonomic scope" value="Bacteria"/>
</dbReference>
<feature type="transmembrane region" description="Helical" evidence="5">
    <location>
        <begin position="248"/>
        <end position="268"/>
    </location>
</feature>
<dbReference type="PANTHER" id="PTHR23526">
    <property type="entry name" value="INTEGRAL MEMBRANE TRANSPORT PROTEIN-RELATED"/>
    <property type="match status" value="1"/>
</dbReference>
<dbReference type="AlphaFoldDB" id="E6W103"/>
<dbReference type="CDD" id="cd06174">
    <property type="entry name" value="MFS"/>
    <property type="match status" value="1"/>
</dbReference>
<reference evidence="7 8" key="1">
    <citation type="submission" date="2010-12" db="EMBL/GenBank/DDBJ databases">
        <title>Complete sequence of Desulfurispirillum indicum S5.</title>
        <authorList>
            <consortium name="US DOE Joint Genome Institute"/>
            <person name="Lucas S."/>
            <person name="Copeland A."/>
            <person name="Lapidus A."/>
            <person name="Cheng J.-F."/>
            <person name="Goodwin L."/>
            <person name="Pitluck S."/>
            <person name="Chertkov O."/>
            <person name="Held B."/>
            <person name="Detter J.C."/>
            <person name="Han C."/>
            <person name="Tapia R."/>
            <person name="Land M."/>
            <person name="Hauser L."/>
            <person name="Kyrpides N."/>
            <person name="Ivanova N."/>
            <person name="Mikhailova N."/>
            <person name="Haggblom M."/>
            <person name="Rauschenbach I."/>
            <person name="Bini E."/>
            <person name="Woyke T."/>
        </authorList>
    </citation>
    <scope>NUCLEOTIDE SEQUENCE [LARGE SCALE GENOMIC DNA]</scope>
    <source>
        <strain evidence="8">ATCC BAA-1389 / DSM 22839 / S5</strain>
    </source>
</reference>
<dbReference type="RefSeq" id="WP_013505223.1">
    <property type="nucleotide sequence ID" value="NC_014836.1"/>
</dbReference>
<dbReference type="GO" id="GO:0022857">
    <property type="term" value="F:transmembrane transporter activity"/>
    <property type="evidence" value="ECO:0007669"/>
    <property type="project" value="InterPro"/>
</dbReference>
<feature type="transmembrane region" description="Helical" evidence="5">
    <location>
        <begin position="331"/>
        <end position="359"/>
    </location>
</feature>
<keyword evidence="8" id="KW-1185">Reference proteome</keyword>
<protein>
    <submittedName>
        <fullName evidence="7">Major facilitator superfamily MFS_1</fullName>
    </submittedName>
</protein>
<evidence type="ECO:0000256" key="1">
    <source>
        <dbReference type="ARBA" id="ARBA00022692"/>
    </source>
</evidence>
<feature type="transmembrane region" description="Helical" evidence="5">
    <location>
        <begin position="120"/>
        <end position="143"/>
    </location>
</feature>
<evidence type="ECO:0000256" key="2">
    <source>
        <dbReference type="ARBA" id="ARBA00022989"/>
    </source>
</evidence>
<evidence type="ECO:0000259" key="6">
    <source>
        <dbReference type="PROSITE" id="PS50850"/>
    </source>
</evidence>
<dbReference type="InterPro" id="IPR020846">
    <property type="entry name" value="MFS_dom"/>
</dbReference>
<dbReference type="InParanoid" id="E6W103"/>
<dbReference type="KEGG" id="din:Selin_0587"/>
<dbReference type="Gene3D" id="1.20.1250.20">
    <property type="entry name" value="MFS general substrate transporter like domains"/>
    <property type="match status" value="1"/>
</dbReference>
<feature type="transmembrane region" description="Helical" evidence="5">
    <location>
        <begin position="191"/>
        <end position="212"/>
    </location>
</feature>
<feature type="transmembrane region" description="Helical" evidence="5">
    <location>
        <begin position="58"/>
        <end position="82"/>
    </location>
</feature>
<keyword evidence="3 5" id="KW-0472">Membrane</keyword>
<evidence type="ECO:0000256" key="5">
    <source>
        <dbReference type="SAM" id="Phobius"/>
    </source>
</evidence>
<gene>
    <name evidence="7" type="ordered locus">Selin_0587</name>
</gene>
<organism evidence="7 8">
    <name type="scientific">Desulfurispirillum indicum (strain ATCC BAA-1389 / DSM 22839 / S5)</name>
    <dbReference type="NCBI Taxonomy" id="653733"/>
    <lineage>
        <taxon>Bacteria</taxon>
        <taxon>Pseudomonadati</taxon>
        <taxon>Chrysiogenota</taxon>
        <taxon>Chrysiogenia</taxon>
        <taxon>Chrysiogenales</taxon>
        <taxon>Chrysiogenaceae</taxon>
        <taxon>Desulfurispirillum</taxon>
    </lineage>
</organism>
<dbReference type="InterPro" id="IPR052528">
    <property type="entry name" value="Sugar_transport-like"/>
</dbReference>
<feature type="region of interest" description="Disordered" evidence="4">
    <location>
        <begin position="1"/>
        <end position="22"/>
    </location>
</feature>
<evidence type="ECO:0000256" key="3">
    <source>
        <dbReference type="ARBA" id="ARBA00023136"/>
    </source>
</evidence>
<feature type="transmembrane region" description="Helical" evidence="5">
    <location>
        <begin position="396"/>
        <end position="415"/>
    </location>
</feature>
<keyword evidence="2 5" id="KW-1133">Transmembrane helix</keyword>
<feature type="transmembrane region" description="Helical" evidence="5">
    <location>
        <begin position="94"/>
        <end position="114"/>
    </location>
</feature>
<feature type="domain" description="Major facilitator superfamily (MFS) profile" evidence="6">
    <location>
        <begin position="193"/>
        <end position="419"/>
    </location>
</feature>
<feature type="transmembrane region" description="Helical" evidence="5">
    <location>
        <begin position="164"/>
        <end position="185"/>
    </location>
</feature>
<dbReference type="STRING" id="653733.Selin_0587"/>
<dbReference type="OrthoDB" id="2380045at2"/>
<keyword evidence="1 5" id="KW-0812">Transmembrane</keyword>
<proteinExistence type="predicted"/>
<feature type="compositionally biased region" description="Polar residues" evidence="4">
    <location>
        <begin position="1"/>
        <end position="13"/>
    </location>
</feature>
<evidence type="ECO:0000256" key="4">
    <source>
        <dbReference type="SAM" id="MobiDB-lite"/>
    </source>
</evidence>
<dbReference type="SUPFAM" id="SSF103473">
    <property type="entry name" value="MFS general substrate transporter"/>
    <property type="match status" value="1"/>
</dbReference>
<name>E6W103_DESIS</name>
<evidence type="ECO:0000313" key="8">
    <source>
        <dbReference type="Proteomes" id="UP000002572"/>
    </source>
</evidence>